<dbReference type="SUPFAM" id="SSF53474">
    <property type="entry name" value="alpha/beta-Hydrolases"/>
    <property type="match status" value="1"/>
</dbReference>
<dbReference type="Proteomes" id="UP000281343">
    <property type="component" value="Unassembled WGS sequence"/>
</dbReference>
<keyword evidence="3" id="KW-1185">Reference proteome</keyword>
<dbReference type="Pfam" id="PF12697">
    <property type="entry name" value="Abhydrolase_6"/>
    <property type="match status" value="1"/>
</dbReference>
<dbReference type="PRINTS" id="PR00111">
    <property type="entry name" value="ABHYDROLASE"/>
</dbReference>
<accession>A0A3L9Y3W6</accession>
<evidence type="ECO:0000313" key="3">
    <source>
        <dbReference type="Proteomes" id="UP000281343"/>
    </source>
</evidence>
<dbReference type="InterPro" id="IPR050266">
    <property type="entry name" value="AB_hydrolase_sf"/>
</dbReference>
<dbReference type="PANTHER" id="PTHR43798">
    <property type="entry name" value="MONOACYLGLYCEROL LIPASE"/>
    <property type="match status" value="1"/>
</dbReference>
<dbReference type="AlphaFoldDB" id="A0A3L9Y3W6"/>
<dbReference type="InterPro" id="IPR000073">
    <property type="entry name" value="AB_hydrolase_1"/>
</dbReference>
<dbReference type="EMBL" id="RCNT01000010">
    <property type="protein sequence ID" value="RMA40983.1"/>
    <property type="molecule type" value="Genomic_DNA"/>
</dbReference>
<dbReference type="OrthoDB" id="5491135at2"/>
<comment type="caution">
    <text evidence="2">The sequence shown here is derived from an EMBL/GenBank/DDBJ whole genome shotgun (WGS) entry which is preliminary data.</text>
</comment>
<keyword evidence="2" id="KW-0378">Hydrolase</keyword>
<organism evidence="2 3">
    <name type="scientific">Rhodophyticola porphyridii</name>
    <dbReference type="NCBI Taxonomy" id="1852017"/>
    <lineage>
        <taxon>Bacteria</taxon>
        <taxon>Pseudomonadati</taxon>
        <taxon>Pseudomonadota</taxon>
        <taxon>Alphaproteobacteria</taxon>
        <taxon>Rhodobacterales</taxon>
        <taxon>Roseobacteraceae</taxon>
        <taxon>Rhodophyticola</taxon>
    </lineage>
</organism>
<dbReference type="InterPro" id="IPR029058">
    <property type="entry name" value="AB_hydrolase_fold"/>
</dbReference>
<name>A0A3L9Y3W6_9RHOB</name>
<feature type="domain" description="AB hydrolase-1" evidence="1">
    <location>
        <begin position="5"/>
        <end position="223"/>
    </location>
</feature>
<evidence type="ECO:0000313" key="2">
    <source>
        <dbReference type="EMBL" id="RMA40983.1"/>
    </source>
</evidence>
<dbReference type="Gene3D" id="3.40.50.1820">
    <property type="entry name" value="alpha/beta hydrolase"/>
    <property type="match status" value="1"/>
</dbReference>
<proteinExistence type="predicted"/>
<evidence type="ECO:0000259" key="1">
    <source>
        <dbReference type="Pfam" id="PF12697"/>
    </source>
</evidence>
<dbReference type="PANTHER" id="PTHR43798:SF29">
    <property type="entry name" value="AB HYDROLASE-1 DOMAIN-CONTAINING PROTEIN"/>
    <property type="match status" value="1"/>
</dbReference>
<dbReference type="GO" id="GO:0016787">
    <property type="term" value="F:hydrolase activity"/>
    <property type="evidence" value="ECO:0007669"/>
    <property type="project" value="UniProtKB-KW"/>
</dbReference>
<protein>
    <submittedName>
        <fullName evidence="2">Alpha/beta fold hydrolase</fullName>
    </submittedName>
</protein>
<reference evidence="2 3" key="1">
    <citation type="submission" date="2018-10" db="EMBL/GenBank/DDBJ databases">
        <authorList>
            <person name="Jung H.S."/>
            <person name="Jeon C.O."/>
        </authorList>
    </citation>
    <scope>NUCLEOTIDE SEQUENCE [LARGE SCALE GENOMIC DNA]</scope>
    <source>
        <strain evidence="2 3">MA-7-27</strain>
    </source>
</reference>
<gene>
    <name evidence="2" type="ORF">D9R08_17515</name>
</gene>
<sequence>MTEPLVLLPGMMCDARLWWPQMVAFSADRAVHMAPITGAEHIERLAAQVLDTAPDRFALAGLSMGGIVAMEIYRRAPERVCRIALLDTNPLAETPPVAAAREPHIVAAKSGRLEQVMRDEVAPGYLAPGPVRQDVLDLVVEMARTLGPDVFVAQSRALQRRSDQQAVLRRISVPALVLCGEYDALCPVRRHEFMADLIPRARLEIIAGAGHLPTLEQPKATTAALRIWLAEGA</sequence>